<proteinExistence type="predicted"/>
<evidence type="ECO:0000313" key="2">
    <source>
        <dbReference type="WBParaSite" id="Pan_g18967.t1"/>
    </source>
</evidence>
<keyword evidence="1" id="KW-1185">Reference proteome</keyword>
<evidence type="ECO:0000313" key="1">
    <source>
        <dbReference type="Proteomes" id="UP000492821"/>
    </source>
</evidence>
<name>A0A7E4ZUW2_PANRE</name>
<organism evidence="1 2">
    <name type="scientific">Panagrellus redivivus</name>
    <name type="common">Microworm</name>
    <dbReference type="NCBI Taxonomy" id="6233"/>
    <lineage>
        <taxon>Eukaryota</taxon>
        <taxon>Metazoa</taxon>
        <taxon>Ecdysozoa</taxon>
        <taxon>Nematoda</taxon>
        <taxon>Chromadorea</taxon>
        <taxon>Rhabditida</taxon>
        <taxon>Tylenchina</taxon>
        <taxon>Panagrolaimomorpha</taxon>
        <taxon>Panagrolaimoidea</taxon>
        <taxon>Panagrolaimidae</taxon>
        <taxon>Panagrellus</taxon>
    </lineage>
</organism>
<dbReference type="Proteomes" id="UP000492821">
    <property type="component" value="Unassembled WGS sequence"/>
</dbReference>
<protein>
    <submittedName>
        <fullName evidence="2">Na_H_Exchanger domain-containing protein</fullName>
    </submittedName>
</protein>
<reference evidence="2" key="2">
    <citation type="submission" date="2020-10" db="UniProtKB">
        <authorList>
            <consortium name="WormBaseParasite"/>
        </authorList>
    </citation>
    <scope>IDENTIFICATION</scope>
</reference>
<sequence length="131" mass="14470">MLVSSLSSSMPFDGLNLSEDYTVGFAQQYDDHRDNPDRGIGLLLFNDFIFLKLFGDKGLSILKTDSRSCIATVMFSVPLMLSMISFTVVKGESINIIFLGVCCLGVDFFREVVANRLGHPILAFALGTIYE</sequence>
<dbReference type="AlphaFoldDB" id="A0A7E4ZUW2"/>
<dbReference type="WBParaSite" id="Pan_g18967.t1">
    <property type="protein sequence ID" value="Pan_g18967.t1"/>
    <property type="gene ID" value="Pan_g18967"/>
</dbReference>
<accession>A0A7E4ZUW2</accession>
<reference evidence="1" key="1">
    <citation type="journal article" date="2013" name="Genetics">
        <title>The draft genome and transcriptome of Panagrellus redivivus are shaped by the harsh demands of a free-living lifestyle.</title>
        <authorList>
            <person name="Srinivasan J."/>
            <person name="Dillman A.R."/>
            <person name="Macchietto M.G."/>
            <person name="Heikkinen L."/>
            <person name="Lakso M."/>
            <person name="Fracchia K.M."/>
            <person name="Antoshechkin I."/>
            <person name="Mortazavi A."/>
            <person name="Wong G."/>
            <person name="Sternberg P.W."/>
        </authorList>
    </citation>
    <scope>NUCLEOTIDE SEQUENCE [LARGE SCALE GENOMIC DNA]</scope>
    <source>
        <strain evidence="1">MT8872</strain>
    </source>
</reference>